<protein>
    <submittedName>
        <fullName evidence="2">Uncharacterized protein</fullName>
    </submittedName>
</protein>
<comment type="caution">
    <text evidence="2">The sequence shown here is derived from an EMBL/GenBank/DDBJ whole genome shotgun (WGS) entry which is preliminary data.</text>
</comment>
<sequence length="129" mass="14097">MAQSVTANTCPTPDGECQPEQKSYGCLQKDDPGVSSCLTSQAPNSCNSNCCRSDLTSICDLLTRMDSGNAATPPPSSRKRTLMIPPPPPRKRPFRSVVKFHDGNHRHRRAFFVSPELDLFFASLLPGTC</sequence>
<gene>
    <name evidence="2" type="ORF">KP509_03G090100</name>
</gene>
<name>A0A8T2V1U5_CERRI</name>
<proteinExistence type="predicted"/>
<evidence type="ECO:0000256" key="1">
    <source>
        <dbReference type="SAM" id="MobiDB-lite"/>
    </source>
</evidence>
<organism evidence="2 3">
    <name type="scientific">Ceratopteris richardii</name>
    <name type="common">Triangle waterfern</name>
    <dbReference type="NCBI Taxonomy" id="49495"/>
    <lineage>
        <taxon>Eukaryota</taxon>
        <taxon>Viridiplantae</taxon>
        <taxon>Streptophyta</taxon>
        <taxon>Embryophyta</taxon>
        <taxon>Tracheophyta</taxon>
        <taxon>Polypodiopsida</taxon>
        <taxon>Polypodiidae</taxon>
        <taxon>Polypodiales</taxon>
        <taxon>Pteridineae</taxon>
        <taxon>Pteridaceae</taxon>
        <taxon>Parkerioideae</taxon>
        <taxon>Ceratopteris</taxon>
    </lineage>
</organism>
<dbReference type="Proteomes" id="UP000825935">
    <property type="component" value="Chromosome 3"/>
</dbReference>
<keyword evidence="3" id="KW-1185">Reference proteome</keyword>
<evidence type="ECO:0000313" key="2">
    <source>
        <dbReference type="EMBL" id="KAH7442461.1"/>
    </source>
</evidence>
<evidence type="ECO:0000313" key="3">
    <source>
        <dbReference type="Proteomes" id="UP000825935"/>
    </source>
</evidence>
<dbReference type="AlphaFoldDB" id="A0A8T2V1U5"/>
<dbReference type="EMBL" id="CM035408">
    <property type="protein sequence ID" value="KAH7442461.1"/>
    <property type="molecule type" value="Genomic_DNA"/>
</dbReference>
<feature type="region of interest" description="Disordered" evidence="1">
    <location>
        <begin position="67"/>
        <end position="95"/>
    </location>
</feature>
<feature type="region of interest" description="Disordered" evidence="1">
    <location>
        <begin position="1"/>
        <end position="23"/>
    </location>
</feature>
<feature type="compositionally biased region" description="Polar residues" evidence="1">
    <location>
        <begin position="1"/>
        <end position="11"/>
    </location>
</feature>
<reference evidence="2" key="1">
    <citation type="submission" date="2021-08" db="EMBL/GenBank/DDBJ databases">
        <title>WGS assembly of Ceratopteris richardii.</title>
        <authorList>
            <person name="Marchant D.B."/>
            <person name="Chen G."/>
            <person name="Jenkins J."/>
            <person name="Shu S."/>
            <person name="Leebens-Mack J."/>
            <person name="Grimwood J."/>
            <person name="Schmutz J."/>
            <person name="Soltis P."/>
            <person name="Soltis D."/>
            <person name="Chen Z.-H."/>
        </authorList>
    </citation>
    <scope>NUCLEOTIDE SEQUENCE</scope>
    <source>
        <strain evidence="2">Whitten #5841</strain>
        <tissue evidence="2">Leaf</tissue>
    </source>
</reference>
<accession>A0A8T2V1U5</accession>